<evidence type="ECO:0000256" key="1">
    <source>
        <dbReference type="ARBA" id="ARBA00006040"/>
    </source>
</evidence>
<dbReference type="InterPro" id="IPR024077">
    <property type="entry name" value="Neurolysin/TOP_dom2"/>
</dbReference>
<organism evidence="12 13">
    <name type="scientific">Pseudomonas pergaminensis</name>
    <dbReference type="NCBI Taxonomy" id="2853159"/>
    <lineage>
        <taxon>Bacteria</taxon>
        <taxon>Pseudomonadati</taxon>
        <taxon>Pseudomonadota</taxon>
        <taxon>Gammaproteobacteria</taxon>
        <taxon>Pseudomonadales</taxon>
        <taxon>Pseudomonadaceae</taxon>
        <taxon>Pseudomonas</taxon>
    </lineage>
</organism>
<evidence type="ECO:0000313" key="13">
    <source>
        <dbReference type="Proteomes" id="UP001056907"/>
    </source>
</evidence>
<dbReference type="InterPro" id="IPR045666">
    <property type="entry name" value="OpdA_N"/>
</dbReference>
<dbReference type="GO" id="GO:0004222">
    <property type="term" value="F:metalloendopeptidase activity"/>
    <property type="evidence" value="ECO:0007669"/>
    <property type="project" value="UniProtKB-EC"/>
</dbReference>
<keyword evidence="6 9" id="KW-0482">Metalloprotease</keyword>
<dbReference type="InterPro" id="IPR045090">
    <property type="entry name" value="Pept_M3A_M3B"/>
</dbReference>
<evidence type="ECO:0000256" key="6">
    <source>
        <dbReference type="ARBA" id="ARBA00023049"/>
    </source>
</evidence>
<dbReference type="KEGG" id="ppeg:KUA23_14505"/>
<evidence type="ECO:0000256" key="4">
    <source>
        <dbReference type="ARBA" id="ARBA00022801"/>
    </source>
</evidence>
<evidence type="ECO:0000256" key="5">
    <source>
        <dbReference type="ARBA" id="ARBA00022833"/>
    </source>
</evidence>
<evidence type="ECO:0000259" key="10">
    <source>
        <dbReference type="Pfam" id="PF01432"/>
    </source>
</evidence>
<keyword evidence="5 9" id="KW-0862">Zinc</keyword>
<dbReference type="InterPro" id="IPR001567">
    <property type="entry name" value="Pept_M3A_M3B_dom"/>
</dbReference>
<feature type="domain" description="Peptidase M3A/M3B catalytic" evidence="10">
    <location>
        <begin position="224"/>
        <end position="674"/>
    </location>
</feature>
<gene>
    <name evidence="12" type="ORF">KUA23_14505</name>
</gene>
<evidence type="ECO:0000313" key="12">
    <source>
        <dbReference type="EMBL" id="USW03816.1"/>
    </source>
</evidence>
<dbReference type="GO" id="GO:0006508">
    <property type="term" value="P:proteolysis"/>
    <property type="evidence" value="ECO:0007669"/>
    <property type="project" value="UniProtKB-KW"/>
</dbReference>
<dbReference type="PANTHER" id="PTHR11804:SF84">
    <property type="entry name" value="SACCHAROLYSIN"/>
    <property type="match status" value="1"/>
</dbReference>
<comment type="catalytic activity">
    <reaction evidence="7">
        <text>Hydrolysis of oligopeptides, with broad specificity. Gly or Ala commonly occur as P1 or P1' residues, but more distant residues are also important, as is shown by the fact that Z-Gly-Pro-Gly-|-Gly-Pro-Ala is cleaved, but not Z-(Gly)(5).</text>
        <dbReference type="EC" id="3.4.24.70"/>
    </reaction>
</comment>
<keyword evidence="2 9" id="KW-0645">Protease</keyword>
<protein>
    <recommendedName>
        <fullName evidence="8">oligopeptidase A</fullName>
        <ecNumber evidence="8">3.4.24.70</ecNumber>
    </recommendedName>
</protein>
<dbReference type="Proteomes" id="UP001056907">
    <property type="component" value="Chromosome"/>
</dbReference>
<dbReference type="Gene3D" id="1.10.1370.10">
    <property type="entry name" value="Neurolysin, domain 3"/>
    <property type="match status" value="1"/>
</dbReference>
<evidence type="ECO:0000256" key="8">
    <source>
        <dbReference type="ARBA" id="ARBA00026100"/>
    </source>
</evidence>
<comment type="similarity">
    <text evidence="1 9">Belongs to the peptidase M3 family.</text>
</comment>
<reference evidence="12" key="2">
    <citation type="submission" date="2024-04" db="EMBL/GenBank/DDBJ databases">
        <authorList>
            <person name="Diaz M."/>
            <person name="Bach T."/>
            <person name="Gonzalez Anta G."/>
            <person name="Agaras B."/>
            <person name="Wibberg D."/>
            <person name="Noguera F."/>
            <person name="Canciani W."/>
            <person name="Ybarra T."/>
            <person name="Nunez M.L."/>
            <person name="Valverde C."/>
        </authorList>
    </citation>
    <scope>NUCLEOTIDE SEQUENCE</scope>
    <source>
        <strain evidence="12">1008</strain>
    </source>
</reference>
<evidence type="ECO:0000259" key="11">
    <source>
        <dbReference type="Pfam" id="PF19310"/>
    </source>
</evidence>
<dbReference type="EMBL" id="CP078013">
    <property type="protein sequence ID" value="USW03816.1"/>
    <property type="molecule type" value="Genomic_DNA"/>
</dbReference>
<name>A0ABD7TPU1_9PSED</name>
<dbReference type="PANTHER" id="PTHR11804">
    <property type="entry name" value="PROTEASE M3 THIMET OLIGOPEPTIDASE-RELATED"/>
    <property type="match status" value="1"/>
</dbReference>
<dbReference type="Pfam" id="PF19310">
    <property type="entry name" value="TOP_N"/>
    <property type="match status" value="1"/>
</dbReference>
<dbReference type="RefSeq" id="WP_252994214.1">
    <property type="nucleotide sequence ID" value="NZ_CP078013.2"/>
</dbReference>
<proteinExistence type="inferred from homology"/>
<dbReference type="InterPro" id="IPR024079">
    <property type="entry name" value="MetalloPept_cat_dom_sf"/>
</dbReference>
<evidence type="ECO:0000256" key="9">
    <source>
        <dbReference type="RuleBase" id="RU003435"/>
    </source>
</evidence>
<dbReference type="Gene3D" id="3.40.390.10">
    <property type="entry name" value="Collagenase (Catalytic Domain)"/>
    <property type="match status" value="1"/>
</dbReference>
<reference evidence="12" key="1">
    <citation type="journal article" date="2022" name="Front. Plant Sci.">
        <title>Agronomic efficiency and genome mining analysis of the wheat-biostimulant rhizospheric bacterium Pseudomonas pergaminensis sp. nov. strain 1008T.</title>
        <authorList>
            <person name="Diaz M."/>
            <person name="Bach T."/>
            <person name="Gonzalez Anta G."/>
            <person name="Agaras B."/>
            <person name="Wibberg D."/>
            <person name="Noguera F."/>
            <person name="Canciani W."/>
            <person name="Valverde C."/>
        </authorList>
    </citation>
    <scope>NUCLEOTIDE SEQUENCE</scope>
    <source>
        <strain evidence="12">1008</strain>
    </source>
</reference>
<dbReference type="SUPFAM" id="SSF55486">
    <property type="entry name" value="Metalloproteases ('zincins'), catalytic domain"/>
    <property type="match status" value="1"/>
</dbReference>
<dbReference type="CDD" id="cd06456">
    <property type="entry name" value="M3A_DCP"/>
    <property type="match status" value="1"/>
</dbReference>
<dbReference type="GO" id="GO:0046872">
    <property type="term" value="F:metal ion binding"/>
    <property type="evidence" value="ECO:0007669"/>
    <property type="project" value="UniProtKB-UniRule"/>
</dbReference>
<dbReference type="GO" id="GO:0005829">
    <property type="term" value="C:cytosol"/>
    <property type="evidence" value="ECO:0007669"/>
    <property type="project" value="UniProtKB-ARBA"/>
</dbReference>
<dbReference type="AlphaFoldDB" id="A0ABD7TPU1"/>
<accession>A0ABD7TPU1</accession>
<keyword evidence="3 9" id="KW-0479">Metal-binding</keyword>
<keyword evidence="4 9" id="KW-0378">Hydrolase</keyword>
<evidence type="ECO:0000256" key="3">
    <source>
        <dbReference type="ARBA" id="ARBA00022723"/>
    </source>
</evidence>
<comment type="cofactor">
    <cofactor evidence="9">
        <name>Zn(2+)</name>
        <dbReference type="ChEBI" id="CHEBI:29105"/>
    </cofactor>
    <text evidence="9">Binds 1 zinc ion.</text>
</comment>
<dbReference type="Pfam" id="PF01432">
    <property type="entry name" value="Peptidase_M3"/>
    <property type="match status" value="1"/>
</dbReference>
<sequence length="683" mass="76069">MNNPLLQPYDLAPFSIIRPEHLKPAIDLILADNRNAIAKLLKQQKIAPTWKGLILQLDELSARLQRAWVPVSHLNAVCNTPEIREAYESCLPALSEYSTELGQNRDLFDALYALSISAESQHFNPAQKSVLEQELRALRLSGIDLPPHEQARFKIISARLSELSSHFANQALDATQGWTKAITDEADLDGLPADAKAQLAAAASARGSAGWLITLEQPSIQAILTYAKDRALREEVYVANTTRASDQGPRAGMEDNTQIITETLALRAEMAALLGYSNYAQLSLATKMADTTEQVLEFLDALNRHGQEPARRDLSALKIYAAAQGSSDLKPWDMGFYSEKMRKELLDLSQEDIRQYFPVDHVLNGLFDISRLLFGIEVRELSDFDRCHPDVRLFEVVEEGASIGRFYLDLYARANKRGGAWMDVVTTRRRDAHGELHQPVAQLVCNFTPAGEGHPALLTHDEVTTLFHEFGHGLHHLLTRVEEAGVSGINGVAWDAVELPSQFMENWCWEELGLKLISAHFETGEPLSPELLERMLAGKNFQSGLATLRQVELALFDFELHATHGDGRSVQSVLDSVRSRVSVMPPPHYNRFANTFSHVFAGGYAAGYYSYKWAEVLSADAYSRFEEAGGIDRSVGQSFRETILASGSSRSAMELFVDFRQREPDLQALLRHSGFENVTPLAI</sequence>
<dbReference type="Gene3D" id="1.10.1370.40">
    <property type="match status" value="1"/>
</dbReference>
<dbReference type="FunFam" id="3.40.390.10:FF:000009">
    <property type="entry name" value="Oligopeptidase A"/>
    <property type="match status" value="1"/>
</dbReference>
<dbReference type="EC" id="3.4.24.70" evidence="8"/>
<evidence type="ECO:0000256" key="2">
    <source>
        <dbReference type="ARBA" id="ARBA00022670"/>
    </source>
</evidence>
<evidence type="ECO:0000256" key="7">
    <source>
        <dbReference type="ARBA" id="ARBA00024603"/>
    </source>
</evidence>
<feature type="domain" description="Oligopeptidase A N-terminal" evidence="11">
    <location>
        <begin position="31"/>
        <end position="146"/>
    </location>
</feature>
<dbReference type="InterPro" id="IPR034005">
    <property type="entry name" value="M3A_DCP"/>
</dbReference>